<dbReference type="Pfam" id="PF26639">
    <property type="entry name" value="Het-6_barrel"/>
    <property type="match status" value="1"/>
</dbReference>
<keyword evidence="1" id="KW-0472">Membrane</keyword>
<evidence type="ECO:0000259" key="2">
    <source>
        <dbReference type="Pfam" id="PF06985"/>
    </source>
</evidence>
<evidence type="ECO:0000313" key="4">
    <source>
        <dbReference type="Proteomes" id="UP000270866"/>
    </source>
</evidence>
<dbReference type="Pfam" id="PF06985">
    <property type="entry name" value="HET"/>
    <property type="match status" value="1"/>
</dbReference>
<dbReference type="PANTHER" id="PTHR24148:SF64">
    <property type="entry name" value="HETEROKARYON INCOMPATIBILITY DOMAIN-CONTAINING PROTEIN"/>
    <property type="match status" value="1"/>
</dbReference>
<keyword evidence="1" id="KW-1133">Transmembrane helix</keyword>
<sequence>MFLHRGQLLRGARSVTHARPQSLYRPHYHLPHQLHSTQAPGPGRNKVPRSKTTFGKIIWISVGALAWCQVVISYIYEPLRDNGVFTNIAQSTIFRAIPAKLAHTTEREESELYQPITGDKEIRLLILEPGAHEDALKCQLVNAELSWRTRFEALSYVWGDDTAKYQLKCSGHRIGVRANLHDALLDLRHPTRKRVLWIDALCINQADNDEKSKQIRLMHEIYSQAQEVLIYLGKSDPSVHGAIRSMRWLDWKLMPLYARQFLLSSNIGMASFFVERWTNMKPINREDFNWDALINLLTRPWFQRTWVIQEAVIPQHAQVICGDQSISWAKFLRVVDAIKHYQSSVKTIPGYHSIYDTISSLDLMRTARSNRHPRIYILGQWWYRPFLTRRPMEGQEDSKLLDLILMSRRYKCTYPHDKIFGMLGVTGEDTSSEFLKPNYEISQLDAYRNFVLWELHYNRSFRVLGTSSQKNSHHRSSPSWVPDFNKLDPIESLTGPLFSGSGIDASAGLPMEVRESGNGTTLHIKGSVVDTIHTVGKKSFTDRSNRFSKHGQQDERISVYDQLQVNRGMIEEARDIWLEATKGLARGLGPGPGDRIFDATINNGRLLADRSISPGWEPFLRVLLGNISIGSKYSLFIKEISTSFLRLTLAEDKLRKEFSKGEEVFAIKALGFFAAIAQSRRFARTDMGLVGYVPMRAKRGDLVVVLYGSKVPFVVREQEHGRFSLVGECYMDGIMRGEGIRFAKYENRDIELTLV</sequence>
<protein>
    <recommendedName>
        <fullName evidence="2">Heterokaryon incompatibility domain-containing protein</fullName>
    </recommendedName>
</protein>
<dbReference type="PANTHER" id="PTHR24148">
    <property type="entry name" value="ANKYRIN REPEAT DOMAIN-CONTAINING PROTEIN 39 HOMOLOG-RELATED"/>
    <property type="match status" value="1"/>
</dbReference>
<keyword evidence="1" id="KW-0812">Transmembrane</keyword>
<evidence type="ECO:0000256" key="1">
    <source>
        <dbReference type="SAM" id="Phobius"/>
    </source>
</evidence>
<dbReference type="InterPro" id="IPR010730">
    <property type="entry name" value="HET"/>
</dbReference>
<dbReference type="InterPro" id="IPR052895">
    <property type="entry name" value="HetReg/Transcr_Mod"/>
</dbReference>
<feature type="domain" description="Heterokaryon incompatibility" evidence="2">
    <location>
        <begin position="151"/>
        <end position="310"/>
    </location>
</feature>
<accession>A0A3L6N7T0</accession>
<reference evidence="3 4" key="1">
    <citation type="journal article" date="2018" name="Sci. Rep.">
        <title>Characterisation of pathogen-specific regions and novel effector candidates in Fusarium oxysporum f. sp. cepae.</title>
        <authorList>
            <person name="Armitage A.D."/>
            <person name="Taylor A."/>
            <person name="Sobczyk M.K."/>
            <person name="Baxter L."/>
            <person name="Greenfield B.P."/>
            <person name="Bates H.J."/>
            <person name="Wilson F."/>
            <person name="Jackson A.C."/>
            <person name="Ott S."/>
            <person name="Harrison R.J."/>
            <person name="Clarkson J.P."/>
        </authorList>
    </citation>
    <scope>NUCLEOTIDE SEQUENCE [LARGE SCALE GENOMIC DNA]</scope>
    <source>
        <strain evidence="3 4">FoC_Fus2</strain>
    </source>
</reference>
<comment type="caution">
    <text evidence="3">The sequence shown here is derived from an EMBL/GenBank/DDBJ whole genome shotgun (WGS) entry which is preliminary data.</text>
</comment>
<name>A0A3L6N7T0_FUSOX</name>
<dbReference type="EMBL" id="MRCU01000008">
    <property type="protein sequence ID" value="RKK13094.1"/>
    <property type="molecule type" value="Genomic_DNA"/>
</dbReference>
<gene>
    <name evidence="3" type="ORF">BFJ65_g12343</name>
</gene>
<proteinExistence type="predicted"/>
<evidence type="ECO:0000313" key="3">
    <source>
        <dbReference type="EMBL" id="RKK13094.1"/>
    </source>
</evidence>
<dbReference type="Proteomes" id="UP000270866">
    <property type="component" value="Chromosome 10"/>
</dbReference>
<dbReference type="AlphaFoldDB" id="A0A3L6N7T0"/>
<organism evidence="3 4">
    <name type="scientific">Fusarium oxysporum f. sp. cepae</name>
    <dbReference type="NCBI Taxonomy" id="396571"/>
    <lineage>
        <taxon>Eukaryota</taxon>
        <taxon>Fungi</taxon>
        <taxon>Dikarya</taxon>
        <taxon>Ascomycota</taxon>
        <taxon>Pezizomycotina</taxon>
        <taxon>Sordariomycetes</taxon>
        <taxon>Hypocreomycetidae</taxon>
        <taxon>Hypocreales</taxon>
        <taxon>Nectriaceae</taxon>
        <taxon>Fusarium</taxon>
        <taxon>Fusarium oxysporum species complex</taxon>
    </lineage>
</organism>
<feature type="transmembrane region" description="Helical" evidence="1">
    <location>
        <begin position="57"/>
        <end position="76"/>
    </location>
</feature>